<sequence>MDPSSSAAIARQTWELENNIVATDSYSAASDAIFFYDDAAQAKFQQEKPWANDPTTSSVSRSQHSRY</sequence>
<reference evidence="2" key="1">
    <citation type="submission" date="2020-06" db="EMBL/GenBank/DDBJ databases">
        <authorList>
            <person name="Li T."/>
            <person name="Hu X."/>
            <person name="Zhang T."/>
            <person name="Song X."/>
            <person name="Zhang H."/>
            <person name="Dai N."/>
            <person name="Sheng W."/>
            <person name="Hou X."/>
            <person name="Wei L."/>
        </authorList>
    </citation>
    <scope>NUCLEOTIDE SEQUENCE</scope>
    <source>
        <strain evidence="2">G01</strain>
        <tissue evidence="2">Leaf</tissue>
    </source>
</reference>
<dbReference type="AlphaFoldDB" id="A0AAW2J043"/>
<reference evidence="2" key="2">
    <citation type="journal article" date="2024" name="Plant">
        <title>Genomic evolution and insights into agronomic trait innovations of Sesamum species.</title>
        <authorList>
            <person name="Miao H."/>
            <person name="Wang L."/>
            <person name="Qu L."/>
            <person name="Liu H."/>
            <person name="Sun Y."/>
            <person name="Le M."/>
            <person name="Wang Q."/>
            <person name="Wei S."/>
            <person name="Zheng Y."/>
            <person name="Lin W."/>
            <person name="Duan Y."/>
            <person name="Cao H."/>
            <person name="Xiong S."/>
            <person name="Wang X."/>
            <person name="Wei L."/>
            <person name="Li C."/>
            <person name="Ma Q."/>
            <person name="Ju M."/>
            <person name="Zhao R."/>
            <person name="Li G."/>
            <person name="Mu C."/>
            <person name="Tian Q."/>
            <person name="Mei H."/>
            <person name="Zhang T."/>
            <person name="Gao T."/>
            <person name="Zhang H."/>
        </authorList>
    </citation>
    <scope>NUCLEOTIDE SEQUENCE</scope>
    <source>
        <strain evidence="2">G01</strain>
    </source>
</reference>
<evidence type="ECO:0000256" key="1">
    <source>
        <dbReference type="SAM" id="MobiDB-lite"/>
    </source>
</evidence>
<organism evidence="2">
    <name type="scientific">Sesamum angustifolium</name>
    <dbReference type="NCBI Taxonomy" id="2727405"/>
    <lineage>
        <taxon>Eukaryota</taxon>
        <taxon>Viridiplantae</taxon>
        <taxon>Streptophyta</taxon>
        <taxon>Embryophyta</taxon>
        <taxon>Tracheophyta</taxon>
        <taxon>Spermatophyta</taxon>
        <taxon>Magnoliopsida</taxon>
        <taxon>eudicotyledons</taxon>
        <taxon>Gunneridae</taxon>
        <taxon>Pentapetalae</taxon>
        <taxon>asterids</taxon>
        <taxon>lamiids</taxon>
        <taxon>Lamiales</taxon>
        <taxon>Pedaliaceae</taxon>
        <taxon>Sesamum</taxon>
    </lineage>
</organism>
<protein>
    <submittedName>
        <fullName evidence="2">COP9 signalosome complex subunit</fullName>
    </submittedName>
</protein>
<comment type="caution">
    <text evidence="2">The sequence shown here is derived from an EMBL/GenBank/DDBJ whole genome shotgun (WGS) entry which is preliminary data.</text>
</comment>
<name>A0AAW2J043_9LAMI</name>
<evidence type="ECO:0000313" key="2">
    <source>
        <dbReference type="EMBL" id="KAL0287762.1"/>
    </source>
</evidence>
<dbReference type="Gene3D" id="3.40.140.10">
    <property type="entry name" value="Cytidine Deaminase, domain 2"/>
    <property type="match status" value="1"/>
</dbReference>
<feature type="compositionally biased region" description="Polar residues" evidence="1">
    <location>
        <begin position="53"/>
        <end position="67"/>
    </location>
</feature>
<gene>
    <name evidence="2" type="ORF">Sangu_2678100</name>
</gene>
<proteinExistence type="predicted"/>
<dbReference type="EMBL" id="JACGWK010001470">
    <property type="protein sequence ID" value="KAL0287762.1"/>
    <property type="molecule type" value="Genomic_DNA"/>
</dbReference>
<feature type="region of interest" description="Disordered" evidence="1">
    <location>
        <begin position="45"/>
        <end position="67"/>
    </location>
</feature>
<accession>A0AAW2J043</accession>